<feature type="binding site" evidence="5">
    <location>
        <position position="149"/>
    </location>
    <ligand>
        <name>S-adenosyl-L-methionine</name>
        <dbReference type="ChEBI" id="CHEBI:59789"/>
    </ligand>
</feature>
<reference evidence="7" key="2">
    <citation type="journal article" date="2021" name="PeerJ">
        <title>Extensive microbial diversity within the chicken gut microbiome revealed by metagenomics and culture.</title>
        <authorList>
            <person name="Gilroy R."/>
            <person name="Ravi A."/>
            <person name="Getino M."/>
            <person name="Pursley I."/>
            <person name="Horton D.L."/>
            <person name="Alikhan N.F."/>
            <person name="Baker D."/>
            <person name="Gharbi K."/>
            <person name="Hall N."/>
            <person name="Watson M."/>
            <person name="Adriaenssens E.M."/>
            <person name="Foster-Nyarko E."/>
            <person name="Jarju S."/>
            <person name="Secka A."/>
            <person name="Antonio M."/>
            <person name="Oren A."/>
            <person name="Chaudhuri R.R."/>
            <person name="La Ragione R."/>
            <person name="Hildebrand F."/>
            <person name="Pallen M.J."/>
        </authorList>
    </citation>
    <scope>NUCLEOTIDE SEQUENCE</scope>
    <source>
        <strain evidence="7">1370</strain>
    </source>
</reference>
<dbReference type="PRINTS" id="PR02008">
    <property type="entry name" value="RCMTFAMILY"/>
</dbReference>
<dbReference type="GO" id="GO:0003723">
    <property type="term" value="F:RNA binding"/>
    <property type="evidence" value="ECO:0007669"/>
    <property type="project" value="UniProtKB-UniRule"/>
</dbReference>
<accession>A0A9D1NRF4</accession>
<dbReference type="InterPro" id="IPR029063">
    <property type="entry name" value="SAM-dependent_MTases_sf"/>
</dbReference>
<evidence type="ECO:0000256" key="4">
    <source>
        <dbReference type="ARBA" id="ARBA00022884"/>
    </source>
</evidence>
<proteinExistence type="inferred from homology"/>
<dbReference type="AlphaFoldDB" id="A0A9D1NRF4"/>
<dbReference type="Gene3D" id="3.40.50.150">
    <property type="entry name" value="Vaccinia Virus protein VP39"/>
    <property type="match status" value="1"/>
</dbReference>
<keyword evidence="3 5" id="KW-0949">S-adenosyl-L-methionine</keyword>
<name>A0A9D1NRF4_9FIRM</name>
<organism evidence="7 8">
    <name type="scientific">Candidatus Faeciplasma avium</name>
    <dbReference type="NCBI Taxonomy" id="2840798"/>
    <lineage>
        <taxon>Bacteria</taxon>
        <taxon>Bacillati</taxon>
        <taxon>Bacillota</taxon>
        <taxon>Clostridia</taxon>
        <taxon>Eubacteriales</taxon>
        <taxon>Oscillospiraceae</taxon>
        <taxon>Oscillospiraceae incertae sedis</taxon>
        <taxon>Candidatus Faeciplasma</taxon>
    </lineage>
</organism>
<evidence type="ECO:0000256" key="3">
    <source>
        <dbReference type="ARBA" id="ARBA00022691"/>
    </source>
</evidence>
<keyword evidence="4 5" id="KW-0694">RNA-binding</keyword>
<evidence type="ECO:0000256" key="1">
    <source>
        <dbReference type="ARBA" id="ARBA00022603"/>
    </source>
</evidence>
<dbReference type="SUPFAM" id="SSF53335">
    <property type="entry name" value="S-adenosyl-L-methionine-dependent methyltransferases"/>
    <property type="match status" value="1"/>
</dbReference>
<dbReference type="InterPro" id="IPR001678">
    <property type="entry name" value="MeTrfase_RsmB-F_NOP2_dom"/>
</dbReference>
<dbReference type="GO" id="GO:0008173">
    <property type="term" value="F:RNA methyltransferase activity"/>
    <property type="evidence" value="ECO:0007669"/>
    <property type="project" value="InterPro"/>
</dbReference>
<feature type="binding site" evidence="5">
    <location>
        <position position="192"/>
    </location>
    <ligand>
        <name>S-adenosyl-L-methionine</name>
        <dbReference type="ChEBI" id="CHEBI:59789"/>
    </ligand>
</feature>
<dbReference type="PANTHER" id="PTHR22807:SF61">
    <property type="entry name" value="NOL1_NOP2_SUN FAMILY PROTEIN _ ANTITERMINATION NUSB DOMAIN-CONTAINING PROTEIN"/>
    <property type="match status" value="1"/>
</dbReference>
<keyword evidence="1 5" id="KW-0489">Methyltransferase</keyword>
<evidence type="ECO:0000313" key="7">
    <source>
        <dbReference type="EMBL" id="HIV11198.1"/>
    </source>
</evidence>
<keyword evidence="2 5" id="KW-0808">Transferase</keyword>
<dbReference type="InterPro" id="IPR023267">
    <property type="entry name" value="RCMT"/>
</dbReference>
<feature type="binding site" evidence="5">
    <location>
        <begin position="125"/>
        <end position="131"/>
    </location>
    <ligand>
        <name>S-adenosyl-L-methionine</name>
        <dbReference type="ChEBI" id="CHEBI:59789"/>
    </ligand>
</feature>
<comment type="similarity">
    <text evidence="5">Belongs to the class I-like SAM-binding methyltransferase superfamily. RsmB/NOP family.</text>
</comment>
<dbReference type="EMBL" id="DVOL01000085">
    <property type="protein sequence ID" value="HIV11198.1"/>
    <property type="molecule type" value="Genomic_DNA"/>
</dbReference>
<evidence type="ECO:0000313" key="8">
    <source>
        <dbReference type="Proteomes" id="UP000823960"/>
    </source>
</evidence>
<protein>
    <submittedName>
        <fullName evidence="7">RsmB/NOP family class I SAM-dependent RNA methyltransferase</fullName>
    </submittedName>
</protein>
<evidence type="ECO:0000256" key="5">
    <source>
        <dbReference type="PROSITE-ProRule" id="PRU01023"/>
    </source>
</evidence>
<dbReference type="GO" id="GO:0001510">
    <property type="term" value="P:RNA methylation"/>
    <property type="evidence" value="ECO:0007669"/>
    <property type="project" value="InterPro"/>
</dbReference>
<dbReference type="PROSITE" id="PS51686">
    <property type="entry name" value="SAM_MT_RSMB_NOP"/>
    <property type="match status" value="1"/>
</dbReference>
<reference evidence="7" key="1">
    <citation type="submission" date="2020-10" db="EMBL/GenBank/DDBJ databases">
        <authorList>
            <person name="Gilroy R."/>
        </authorList>
    </citation>
    <scope>NUCLEOTIDE SEQUENCE</scope>
    <source>
        <strain evidence="7">1370</strain>
    </source>
</reference>
<evidence type="ECO:0000256" key="2">
    <source>
        <dbReference type="ARBA" id="ARBA00022679"/>
    </source>
</evidence>
<gene>
    <name evidence="7" type="ORF">IAD28_05865</name>
</gene>
<sequence length="324" mass="35714">MTADGGRALSGRELLKRLIFDSYPEREAAAVTDGLDRLRNRCVSLRLNPLRGEPEKTLLELESYGLKPEQVGWYEHGYILPGAKETEIVSLPAYLEGRIYLQSLSSMLPPIILKPNHNSDILDMAAAPGGKTTQLAALTQNRARITACEMNRVRCERLRFNLRRQGAGSVFVMETDSRRLDPFLSFDSILLDAPCSGSGTVALSESMEGFTELLIQKSVRSQKALLKKAVELIKPGGTIVYSTCSILPAENEEIVSEILSCGAVELDCIDAEALGLPTVKNRLEGTVTVLPGELYEGFFVARLKRKPGAFKPLPEKRHGRNKNK</sequence>
<dbReference type="Pfam" id="PF01189">
    <property type="entry name" value="Methyltr_RsmB-F"/>
    <property type="match status" value="1"/>
</dbReference>
<feature type="binding site" evidence="5">
    <location>
        <position position="176"/>
    </location>
    <ligand>
        <name>S-adenosyl-L-methionine</name>
        <dbReference type="ChEBI" id="CHEBI:59789"/>
    </ligand>
</feature>
<dbReference type="Proteomes" id="UP000823960">
    <property type="component" value="Unassembled WGS sequence"/>
</dbReference>
<feature type="active site" description="Nucleophile" evidence="5">
    <location>
        <position position="244"/>
    </location>
</feature>
<dbReference type="InterPro" id="IPR049560">
    <property type="entry name" value="MeTrfase_RsmB-F_NOP2_cat"/>
</dbReference>
<comment type="caution">
    <text evidence="7">The sequence shown here is derived from an EMBL/GenBank/DDBJ whole genome shotgun (WGS) entry which is preliminary data.</text>
</comment>
<dbReference type="CDD" id="cd02440">
    <property type="entry name" value="AdoMet_MTases"/>
    <property type="match status" value="1"/>
</dbReference>
<evidence type="ECO:0000259" key="6">
    <source>
        <dbReference type="PROSITE" id="PS51686"/>
    </source>
</evidence>
<feature type="domain" description="SAM-dependent MTase RsmB/NOP-type" evidence="6">
    <location>
        <begin position="33"/>
        <end position="306"/>
    </location>
</feature>
<dbReference type="PANTHER" id="PTHR22807">
    <property type="entry name" value="NOP2 YEAST -RELATED NOL1/NOP2/FMU SUN DOMAIN-CONTAINING"/>
    <property type="match status" value="1"/>
</dbReference>